<dbReference type="InterPro" id="IPR040463">
    <property type="entry name" value="BAP29/BAP31_N"/>
</dbReference>
<evidence type="ECO:0000256" key="2">
    <source>
        <dbReference type="ARBA" id="ARBA00022692"/>
    </source>
</evidence>
<dbReference type="PANTHER" id="PTHR12701:SF20">
    <property type="entry name" value="ENDOPLASMIC RETICULUM TRANSMEMBRANE PROTEIN"/>
    <property type="match status" value="1"/>
</dbReference>
<keyword evidence="3 5" id="KW-1133">Transmembrane helix</keyword>
<dbReference type="Proteomes" id="UP000321518">
    <property type="component" value="Unassembled WGS sequence"/>
</dbReference>
<keyword evidence="5" id="KW-0256">Endoplasmic reticulum</keyword>
<accession>A0A511KQA1</accession>
<evidence type="ECO:0000256" key="1">
    <source>
        <dbReference type="ARBA" id="ARBA00004141"/>
    </source>
</evidence>
<comment type="caution">
    <text evidence="7">The sequence shown here is derived from an EMBL/GenBank/DDBJ whole genome shotgun (WGS) entry which is preliminary data.</text>
</comment>
<dbReference type="Pfam" id="PF05529">
    <property type="entry name" value="Bap31"/>
    <property type="match status" value="1"/>
</dbReference>
<sequence length="185" mass="20847">MCSAYYPLQIQNLIAFGIVGIEILTFFVLIVPLPFTWRRALFKTIAESHIIAKIQYGLKITFIFIALMFVDAVNQMVKIHREREASANVAGGLAPDARSQADYRSRKFLSERNFYLHGSCLFLSLILSRTYSLVLDLIRAQEDLAIFKAQATGSPTAEAEANPDKRLGDADKKKVKTFVVDKKQD</sequence>
<evidence type="ECO:0000256" key="3">
    <source>
        <dbReference type="ARBA" id="ARBA00022989"/>
    </source>
</evidence>
<feature type="transmembrane region" description="Helical" evidence="5">
    <location>
        <begin position="13"/>
        <end position="35"/>
    </location>
</feature>
<dbReference type="OrthoDB" id="435607at2759"/>
<dbReference type="PANTHER" id="PTHR12701">
    <property type="entry name" value="BCR-ASSOCIATED PROTEIN, BAP"/>
    <property type="match status" value="1"/>
</dbReference>
<feature type="domain" description="BAP29/BAP31 transmembrane" evidence="6">
    <location>
        <begin position="12"/>
        <end position="144"/>
    </location>
</feature>
<dbReference type="GO" id="GO:0005789">
    <property type="term" value="C:endoplasmic reticulum membrane"/>
    <property type="evidence" value="ECO:0007669"/>
    <property type="project" value="UniProtKB-SubCell"/>
</dbReference>
<comment type="subcellular location">
    <subcellularLocation>
        <location evidence="5">Endoplasmic reticulum membrane</location>
        <topology evidence="5">Multi-pass membrane protein</topology>
    </subcellularLocation>
    <subcellularLocation>
        <location evidence="1">Membrane</location>
        <topology evidence="1">Multi-pass membrane protein</topology>
    </subcellularLocation>
</comment>
<proteinExistence type="inferred from homology"/>
<name>A0A511KQA1_RHOTO</name>
<reference evidence="7 8" key="1">
    <citation type="submission" date="2019-07" db="EMBL/GenBank/DDBJ databases">
        <title>Rhodotorula toruloides NBRC10032 genome sequencing.</title>
        <authorList>
            <person name="Shida Y."/>
            <person name="Takaku H."/>
            <person name="Ogasawara W."/>
            <person name="Mori K."/>
        </authorList>
    </citation>
    <scope>NUCLEOTIDE SEQUENCE [LARGE SCALE GENOMIC DNA]</scope>
    <source>
        <strain evidence="7 8">NBRC10032</strain>
    </source>
</reference>
<keyword evidence="4 5" id="KW-0472">Membrane</keyword>
<feature type="transmembrane region" description="Helical" evidence="5">
    <location>
        <begin position="56"/>
        <end position="77"/>
    </location>
</feature>
<comment type="similarity">
    <text evidence="5">Belongs to the BCAP29/BCAP31 family.</text>
</comment>
<evidence type="ECO:0000256" key="4">
    <source>
        <dbReference type="ARBA" id="ARBA00023136"/>
    </source>
</evidence>
<gene>
    <name evidence="7" type="ORF">Rt10032_c22g6548</name>
</gene>
<protein>
    <recommendedName>
        <fullName evidence="5">Endoplasmic reticulum transmembrane protein</fullName>
    </recommendedName>
</protein>
<evidence type="ECO:0000313" key="8">
    <source>
        <dbReference type="Proteomes" id="UP000321518"/>
    </source>
</evidence>
<organism evidence="7 8">
    <name type="scientific">Rhodotorula toruloides</name>
    <name type="common">Yeast</name>
    <name type="synonym">Rhodosporidium toruloides</name>
    <dbReference type="NCBI Taxonomy" id="5286"/>
    <lineage>
        <taxon>Eukaryota</taxon>
        <taxon>Fungi</taxon>
        <taxon>Dikarya</taxon>
        <taxon>Basidiomycota</taxon>
        <taxon>Pucciniomycotina</taxon>
        <taxon>Microbotryomycetes</taxon>
        <taxon>Sporidiobolales</taxon>
        <taxon>Sporidiobolaceae</taxon>
        <taxon>Rhodotorula</taxon>
    </lineage>
</organism>
<keyword evidence="5" id="KW-0931">ER-Golgi transport</keyword>
<keyword evidence="5" id="KW-0653">Protein transport</keyword>
<dbReference type="EMBL" id="BJWK01000022">
    <property type="protein sequence ID" value="GEM12531.1"/>
    <property type="molecule type" value="Genomic_DNA"/>
</dbReference>
<dbReference type="GO" id="GO:0006886">
    <property type="term" value="P:intracellular protein transport"/>
    <property type="evidence" value="ECO:0007669"/>
    <property type="project" value="UniProtKB-UniRule"/>
</dbReference>
<keyword evidence="2 5" id="KW-0812">Transmembrane</keyword>
<evidence type="ECO:0000256" key="5">
    <source>
        <dbReference type="RuleBase" id="RU367026"/>
    </source>
</evidence>
<keyword evidence="5" id="KW-0813">Transport</keyword>
<dbReference type="GO" id="GO:0006888">
    <property type="term" value="P:endoplasmic reticulum to Golgi vesicle-mediated transport"/>
    <property type="evidence" value="ECO:0007669"/>
    <property type="project" value="UniProtKB-UniRule"/>
</dbReference>
<comment type="caution">
    <text evidence="5">Lacks conserved residue(s) required for the propagation of feature annotation.</text>
</comment>
<comment type="function">
    <text evidence="5">May play a role in anterograde transport of membrane proteins from the endoplasmic reticulum to the Golgi.</text>
</comment>
<keyword evidence="7" id="KW-0675">Receptor</keyword>
<dbReference type="AlphaFoldDB" id="A0A511KQA1"/>
<evidence type="ECO:0000313" key="7">
    <source>
        <dbReference type="EMBL" id="GEM12531.1"/>
    </source>
</evidence>
<evidence type="ECO:0000259" key="6">
    <source>
        <dbReference type="Pfam" id="PF05529"/>
    </source>
</evidence>
<dbReference type="GO" id="GO:0070973">
    <property type="term" value="P:protein localization to endoplasmic reticulum exit site"/>
    <property type="evidence" value="ECO:0007669"/>
    <property type="project" value="UniProtKB-UniRule"/>
</dbReference>
<dbReference type="InterPro" id="IPR008417">
    <property type="entry name" value="BAP29/BAP31"/>
</dbReference>